<dbReference type="InterPro" id="IPR055515">
    <property type="entry name" value="DUF7089"/>
</dbReference>
<organism evidence="1 2">
    <name type="scientific">Halovivax asiaticus JCM 14624</name>
    <dbReference type="NCBI Taxonomy" id="1227490"/>
    <lineage>
        <taxon>Archaea</taxon>
        <taxon>Methanobacteriati</taxon>
        <taxon>Methanobacteriota</taxon>
        <taxon>Stenosarchaea group</taxon>
        <taxon>Halobacteria</taxon>
        <taxon>Halobacteriales</taxon>
        <taxon>Natrialbaceae</taxon>
        <taxon>Halovivax</taxon>
    </lineage>
</organism>
<evidence type="ECO:0000313" key="1">
    <source>
        <dbReference type="EMBL" id="ELZ10956.1"/>
    </source>
</evidence>
<dbReference type="Proteomes" id="UP000011560">
    <property type="component" value="Unassembled WGS sequence"/>
</dbReference>
<proteinExistence type="predicted"/>
<sequence>MFSERTLSPPVDSVRAAYAPELLVYDAAGDFETLPPAQAEELGLLVDALEPSHYPTEWIPPTGPDVLERYASTTFTIGMPGDGSVVWTRQTTPPIVLVKPRLEGSPEGFVDFLLAEAIVECSLDVPEHFLGFFESGYRDLDAAVDLGPAGTYQIAAALYDGWIGLHTREEFSSWESDRPDLAAQWRDAGARLEGRVESLPGAVARGETSFADATELACSAIKHGLDLPKPFDALDTEAYRDHASAFAIEWADRTFAALSD</sequence>
<dbReference type="Pfam" id="PF23363">
    <property type="entry name" value="DUF7089"/>
    <property type="match status" value="1"/>
</dbReference>
<gene>
    <name evidence="1" type="ORF">C479_09103</name>
</gene>
<dbReference type="EMBL" id="AOIQ01000014">
    <property type="protein sequence ID" value="ELZ10956.1"/>
    <property type="molecule type" value="Genomic_DNA"/>
</dbReference>
<keyword evidence="2" id="KW-1185">Reference proteome</keyword>
<dbReference type="RefSeq" id="WP_007701208.1">
    <property type="nucleotide sequence ID" value="NZ_AOIQ01000014.1"/>
</dbReference>
<name>M0BJ86_9EURY</name>
<reference evidence="1 2" key="1">
    <citation type="journal article" date="2014" name="PLoS Genet.">
        <title>Phylogenetically driven sequencing of extremely halophilic archaea reveals strategies for static and dynamic osmo-response.</title>
        <authorList>
            <person name="Becker E.A."/>
            <person name="Seitzer P.M."/>
            <person name="Tritt A."/>
            <person name="Larsen D."/>
            <person name="Krusor M."/>
            <person name="Yao A.I."/>
            <person name="Wu D."/>
            <person name="Madern D."/>
            <person name="Eisen J.A."/>
            <person name="Darling A.E."/>
            <person name="Facciotti M.T."/>
        </authorList>
    </citation>
    <scope>NUCLEOTIDE SEQUENCE [LARGE SCALE GENOMIC DNA]</scope>
    <source>
        <strain evidence="1 2">JCM 14624</strain>
    </source>
</reference>
<accession>M0BJ86</accession>
<protein>
    <submittedName>
        <fullName evidence="1">Uncharacterized protein</fullName>
    </submittedName>
</protein>
<dbReference type="OrthoDB" id="198543at2157"/>
<evidence type="ECO:0000313" key="2">
    <source>
        <dbReference type="Proteomes" id="UP000011560"/>
    </source>
</evidence>
<dbReference type="AlphaFoldDB" id="M0BJ86"/>
<comment type="caution">
    <text evidence="1">The sequence shown here is derived from an EMBL/GenBank/DDBJ whole genome shotgun (WGS) entry which is preliminary data.</text>
</comment>
<dbReference type="PATRIC" id="fig|1227490.4.peg.1857"/>